<name>D1CB55_THET1</name>
<dbReference type="HOGENOM" id="CLU_017584_5_4_0"/>
<evidence type="ECO:0000313" key="6">
    <source>
        <dbReference type="Proteomes" id="UP000000323"/>
    </source>
</evidence>
<dbReference type="GO" id="GO:0003700">
    <property type="term" value="F:DNA-binding transcription factor activity"/>
    <property type="evidence" value="ECO:0007669"/>
    <property type="project" value="InterPro"/>
</dbReference>
<dbReference type="KEGG" id="ttr:Tter_1104"/>
<gene>
    <name evidence="5" type="ordered locus">Tter_1104</name>
</gene>
<dbReference type="PROSITE" id="PS50949">
    <property type="entry name" value="HTH_GNTR"/>
    <property type="match status" value="1"/>
</dbReference>
<keyword evidence="6" id="KW-1185">Reference proteome</keyword>
<dbReference type="Pfam" id="PF07729">
    <property type="entry name" value="FCD"/>
    <property type="match status" value="1"/>
</dbReference>
<organism evidence="5 6">
    <name type="scientific">Thermobaculum terrenum (strain ATCC BAA-798 / CCMEE 7001 / YNP1)</name>
    <dbReference type="NCBI Taxonomy" id="525904"/>
    <lineage>
        <taxon>Bacteria</taxon>
        <taxon>Bacillati</taxon>
        <taxon>Chloroflexota</taxon>
        <taxon>Chloroflexia</taxon>
        <taxon>Candidatus Thermobaculales</taxon>
        <taxon>Candidatus Thermobaculaceae</taxon>
        <taxon>Thermobaculum</taxon>
    </lineage>
</organism>
<dbReference type="STRING" id="525904.Tter_1104"/>
<dbReference type="CDD" id="cd07377">
    <property type="entry name" value="WHTH_GntR"/>
    <property type="match status" value="1"/>
</dbReference>
<sequence length="232" mass="26458">MMSTRGNMSTFTPVGKPQTKQAYVYSTLREAIMHCKLRPGQRLIIEDIARELGVSPIPVREALHMLQSEGLVHNVAHSGSVVTPITPDSVRETFTILEGLETVAARVAAQRMQPEDIAELEAIVSKMDHAVARQAEDEWSALNKEFHTAIVKITDMPTLQEMTIRMLDRWDRIRCFFFQGTMYHRMGQSQQEHHQLLEAMKSKDYDQIENIAKIHNQQALEAYMQLIGKKEG</sequence>
<evidence type="ECO:0000256" key="3">
    <source>
        <dbReference type="ARBA" id="ARBA00023163"/>
    </source>
</evidence>
<dbReference type="GO" id="GO:0003677">
    <property type="term" value="F:DNA binding"/>
    <property type="evidence" value="ECO:0007669"/>
    <property type="project" value="UniProtKB-KW"/>
</dbReference>
<dbReference type="InterPro" id="IPR011711">
    <property type="entry name" value="GntR_C"/>
</dbReference>
<protein>
    <submittedName>
        <fullName evidence="5">Transcriptional regulator, GntR family</fullName>
    </submittedName>
</protein>
<accession>D1CB55</accession>
<dbReference type="InterPro" id="IPR000524">
    <property type="entry name" value="Tscrpt_reg_HTH_GntR"/>
</dbReference>
<keyword evidence="3" id="KW-0804">Transcription</keyword>
<evidence type="ECO:0000259" key="4">
    <source>
        <dbReference type="PROSITE" id="PS50949"/>
    </source>
</evidence>
<dbReference type="eggNOG" id="COG1802">
    <property type="taxonomic scope" value="Bacteria"/>
</dbReference>
<proteinExistence type="predicted"/>
<feature type="domain" description="HTH gntR-type" evidence="4">
    <location>
        <begin position="18"/>
        <end position="85"/>
    </location>
</feature>
<evidence type="ECO:0000256" key="1">
    <source>
        <dbReference type="ARBA" id="ARBA00023015"/>
    </source>
</evidence>
<keyword evidence="1" id="KW-0805">Transcription regulation</keyword>
<keyword evidence="2" id="KW-0238">DNA-binding</keyword>
<dbReference type="Pfam" id="PF00392">
    <property type="entry name" value="GntR"/>
    <property type="match status" value="1"/>
</dbReference>
<dbReference type="Gene3D" id="1.10.10.10">
    <property type="entry name" value="Winged helix-like DNA-binding domain superfamily/Winged helix DNA-binding domain"/>
    <property type="match status" value="1"/>
</dbReference>
<dbReference type="InterPro" id="IPR036390">
    <property type="entry name" value="WH_DNA-bd_sf"/>
</dbReference>
<dbReference type="PANTHER" id="PTHR43537">
    <property type="entry name" value="TRANSCRIPTIONAL REGULATOR, GNTR FAMILY"/>
    <property type="match status" value="1"/>
</dbReference>
<dbReference type="AlphaFoldDB" id="D1CB55"/>
<dbReference type="InterPro" id="IPR008920">
    <property type="entry name" value="TF_FadR/GntR_C"/>
</dbReference>
<dbReference type="InterPro" id="IPR036388">
    <property type="entry name" value="WH-like_DNA-bd_sf"/>
</dbReference>
<dbReference type="SMART" id="SM00345">
    <property type="entry name" value="HTH_GNTR"/>
    <property type="match status" value="1"/>
</dbReference>
<evidence type="ECO:0000313" key="5">
    <source>
        <dbReference type="EMBL" id="ACZ42020.1"/>
    </source>
</evidence>
<dbReference type="SMART" id="SM00895">
    <property type="entry name" value="FCD"/>
    <property type="match status" value="1"/>
</dbReference>
<dbReference type="Proteomes" id="UP000000323">
    <property type="component" value="Chromosome 1"/>
</dbReference>
<evidence type="ECO:0000256" key="2">
    <source>
        <dbReference type="ARBA" id="ARBA00023125"/>
    </source>
</evidence>
<reference evidence="6" key="1">
    <citation type="journal article" date="2010" name="Stand. Genomic Sci.">
        <title>Complete genome sequence of 'Thermobaculum terrenum' type strain (YNP1).</title>
        <authorList>
            <person name="Kiss H."/>
            <person name="Cleland D."/>
            <person name="Lapidus A."/>
            <person name="Lucas S."/>
            <person name="Glavina Del Rio T."/>
            <person name="Nolan M."/>
            <person name="Tice H."/>
            <person name="Han C."/>
            <person name="Goodwin L."/>
            <person name="Pitluck S."/>
            <person name="Liolios K."/>
            <person name="Ivanova N."/>
            <person name="Mavromatis K."/>
            <person name="Ovchinnikova G."/>
            <person name="Pati A."/>
            <person name="Chen A."/>
            <person name="Palaniappan K."/>
            <person name="Land M."/>
            <person name="Hauser L."/>
            <person name="Chang Y."/>
            <person name="Jeffries C."/>
            <person name="Lu M."/>
            <person name="Brettin T."/>
            <person name="Detter J."/>
            <person name="Goker M."/>
            <person name="Tindall B."/>
            <person name="Beck B."/>
            <person name="McDermott T."/>
            <person name="Woyke T."/>
            <person name="Bristow J."/>
            <person name="Eisen J."/>
            <person name="Markowitz V."/>
            <person name="Hugenholtz P."/>
            <person name="Kyrpides N."/>
            <person name="Klenk H."/>
            <person name="Cheng J."/>
        </authorList>
    </citation>
    <scope>NUCLEOTIDE SEQUENCE [LARGE SCALE GENOMIC DNA]</scope>
    <source>
        <strain evidence="6">ATCC BAA-798 / YNP1</strain>
    </source>
</reference>
<dbReference type="SUPFAM" id="SSF46785">
    <property type="entry name" value="Winged helix' DNA-binding domain"/>
    <property type="match status" value="1"/>
</dbReference>
<dbReference type="Gene3D" id="1.20.120.530">
    <property type="entry name" value="GntR ligand-binding domain-like"/>
    <property type="match status" value="1"/>
</dbReference>
<dbReference type="EMBL" id="CP001825">
    <property type="protein sequence ID" value="ACZ42020.1"/>
    <property type="molecule type" value="Genomic_DNA"/>
</dbReference>
<dbReference type="PANTHER" id="PTHR43537:SF5">
    <property type="entry name" value="UXU OPERON TRANSCRIPTIONAL REGULATOR"/>
    <property type="match status" value="1"/>
</dbReference>
<dbReference type="OrthoDB" id="162982at2"/>
<dbReference type="SUPFAM" id="SSF48008">
    <property type="entry name" value="GntR ligand-binding domain-like"/>
    <property type="match status" value="1"/>
</dbReference>